<sequence>MCFPLLIPVSFSSLDMPSSSPTRFDHHSLTTPPPFIPVPPGPSYHARPNSRSRWCISPARQRKTRLSIAS</sequence>
<organism evidence="1 2">
    <name type="scientific">Paxillus rubicundulus Ve08.2h10</name>
    <dbReference type="NCBI Taxonomy" id="930991"/>
    <lineage>
        <taxon>Eukaryota</taxon>
        <taxon>Fungi</taxon>
        <taxon>Dikarya</taxon>
        <taxon>Basidiomycota</taxon>
        <taxon>Agaricomycotina</taxon>
        <taxon>Agaricomycetes</taxon>
        <taxon>Agaricomycetidae</taxon>
        <taxon>Boletales</taxon>
        <taxon>Paxilineae</taxon>
        <taxon>Paxillaceae</taxon>
        <taxon>Paxillus</taxon>
    </lineage>
</organism>
<protein>
    <submittedName>
        <fullName evidence="1">Uncharacterized protein</fullName>
    </submittedName>
</protein>
<accession>A0A0D0CRL8</accession>
<reference evidence="1 2" key="1">
    <citation type="submission" date="2014-04" db="EMBL/GenBank/DDBJ databases">
        <authorList>
            <consortium name="DOE Joint Genome Institute"/>
            <person name="Kuo A."/>
            <person name="Kohler A."/>
            <person name="Jargeat P."/>
            <person name="Nagy L.G."/>
            <person name="Floudas D."/>
            <person name="Copeland A."/>
            <person name="Barry K.W."/>
            <person name="Cichocki N."/>
            <person name="Veneault-Fourrey C."/>
            <person name="LaButti K."/>
            <person name="Lindquist E.A."/>
            <person name="Lipzen A."/>
            <person name="Lundell T."/>
            <person name="Morin E."/>
            <person name="Murat C."/>
            <person name="Sun H."/>
            <person name="Tunlid A."/>
            <person name="Henrissat B."/>
            <person name="Grigoriev I.V."/>
            <person name="Hibbett D.S."/>
            <person name="Martin F."/>
            <person name="Nordberg H.P."/>
            <person name="Cantor M.N."/>
            <person name="Hua S.X."/>
        </authorList>
    </citation>
    <scope>NUCLEOTIDE SEQUENCE [LARGE SCALE GENOMIC DNA]</scope>
    <source>
        <strain evidence="1 2">Ve08.2h10</strain>
    </source>
</reference>
<reference evidence="2" key="2">
    <citation type="submission" date="2015-01" db="EMBL/GenBank/DDBJ databases">
        <title>Evolutionary Origins and Diversification of the Mycorrhizal Mutualists.</title>
        <authorList>
            <consortium name="DOE Joint Genome Institute"/>
            <consortium name="Mycorrhizal Genomics Consortium"/>
            <person name="Kohler A."/>
            <person name="Kuo A."/>
            <person name="Nagy L.G."/>
            <person name="Floudas D."/>
            <person name="Copeland A."/>
            <person name="Barry K.W."/>
            <person name="Cichocki N."/>
            <person name="Veneault-Fourrey C."/>
            <person name="LaButti K."/>
            <person name="Lindquist E.A."/>
            <person name="Lipzen A."/>
            <person name="Lundell T."/>
            <person name="Morin E."/>
            <person name="Murat C."/>
            <person name="Riley R."/>
            <person name="Ohm R."/>
            <person name="Sun H."/>
            <person name="Tunlid A."/>
            <person name="Henrissat B."/>
            <person name="Grigoriev I.V."/>
            <person name="Hibbett D.S."/>
            <person name="Martin F."/>
        </authorList>
    </citation>
    <scope>NUCLEOTIDE SEQUENCE [LARGE SCALE GENOMIC DNA]</scope>
    <source>
        <strain evidence="2">Ve08.2h10</strain>
    </source>
</reference>
<dbReference type="InParanoid" id="A0A0D0CRL8"/>
<dbReference type="EMBL" id="KN826753">
    <property type="protein sequence ID" value="KIK77993.1"/>
    <property type="molecule type" value="Genomic_DNA"/>
</dbReference>
<dbReference type="AlphaFoldDB" id="A0A0D0CRL8"/>
<name>A0A0D0CRL8_9AGAM</name>
<keyword evidence="2" id="KW-1185">Reference proteome</keyword>
<evidence type="ECO:0000313" key="2">
    <source>
        <dbReference type="Proteomes" id="UP000054538"/>
    </source>
</evidence>
<evidence type="ECO:0000313" key="1">
    <source>
        <dbReference type="EMBL" id="KIK77993.1"/>
    </source>
</evidence>
<dbReference type="HOGENOM" id="CLU_2758522_0_0_1"/>
<dbReference type="Proteomes" id="UP000054538">
    <property type="component" value="Unassembled WGS sequence"/>
</dbReference>
<proteinExistence type="predicted"/>
<gene>
    <name evidence="1" type="ORF">PAXRUDRAFT_349599</name>
</gene>